<dbReference type="InterPro" id="IPR004291">
    <property type="entry name" value="Transposase_IS66_central"/>
</dbReference>
<evidence type="ECO:0000259" key="2">
    <source>
        <dbReference type="Pfam" id="PF13817"/>
    </source>
</evidence>
<gene>
    <name evidence="3" type="ORF">H8J70_12375</name>
</gene>
<evidence type="ECO:0000259" key="1">
    <source>
        <dbReference type="Pfam" id="PF03050"/>
    </source>
</evidence>
<name>A0ABR6VLG8_9FIRM</name>
<evidence type="ECO:0000313" key="4">
    <source>
        <dbReference type="Proteomes" id="UP000606870"/>
    </source>
</evidence>
<sequence>AFLKGFTGYLHTDDFAGYGKLEIRQCLCMAHARRKFVDAIKGIADPQANSLSQEALDLIGALYAKEKEFKDLSPEERQIERQKQEKPLLEALFAWLEKNRDCVAIKSPISKAINYTLSNWEGLTRYLEDGHCSIDNNLAENSIRPFTVGRKNWLFSDSPKGAKASAMVYSIIETCKANQIDPEKYLIQVFTDFPNLDVRHHPEVVDGYMPWSTRMQELCK</sequence>
<organism evidence="3 4">
    <name type="scientific">Megasphaera hominis</name>
    <dbReference type="NCBI Taxonomy" id="159836"/>
    <lineage>
        <taxon>Bacteria</taxon>
        <taxon>Bacillati</taxon>
        <taxon>Bacillota</taxon>
        <taxon>Negativicutes</taxon>
        <taxon>Veillonellales</taxon>
        <taxon>Veillonellaceae</taxon>
        <taxon>Megasphaera</taxon>
    </lineage>
</organism>
<dbReference type="Pfam" id="PF03050">
    <property type="entry name" value="DDE_Tnp_IS66"/>
    <property type="match status" value="1"/>
</dbReference>
<feature type="domain" description="Transposase IS66 C-terminal" evidence="2">
    <location>
        <begin position="170"/>
        <end position="211"/>
    </location>
</feature>
<dbReference type="EMBL" id="JACOGK010000079">
    <property type="protein sequence ID" value="MBC3538033.1"/>
    <property type="molecule type" value="Genomic_DNA"/>
</dbReference>
<dbReference type="InterPro" id="IPR039552">
    <property type="entry name" value="IS66_C"/>
</dbReference>
<dbReference type="NCBIfam" id="NF033517">
    <property type="entry name" value="transpos_IS66"/>
    <property type="match status" value="1"/>
</dbReference>
<accession>A0ABR6VLG8</accession>
<protein>
    <submittedName>
        <fullName evidence="3">IS66 family transposase</fullName>
    </submittedName>
</protein>
<dbReference type="InterPro" id="IPR052344">
    <property type="entry name" value="Transposase-related"/>
</dbReference>
<reference evidence="3 4" key="1">
    <citation type="submission" date="2020-08" db="EMBL/GenBank/DDBJ databases">
        <authorList>
            <person name="Liu C."/>
            <person name="Sun Q."/>
        </authorList>
    </citation>
    <scope>NUCLEOTIDE SEQUENCE [LARGE SCALE GENOMIC DNA]</scope>
    <source>
        <strain evidence="3 4">NSJ-59</strain>
    </source>
</reference>
<evidence type="ECO:0000313" key="3">
    <source>
        <dbReference type="EMBL" id="MBC3538033.1"/>
    </source>
</evidence>
<comment type="caution">
    <text evidence="3">The sequence shown here is derived from an EMBL/GenBank/DDBJ whole genome shotgun (WGS) entry which is preliminary data.</text>
</comment>
<keyword evidence="4" id="KW-1185">Reference proteome</keyword>
<dbReference type="RefSeq" id="WP_186504595.1">
    <property type="nucleotide sequence ID" value="NZ_JACOGK010000079.1"/>
</dbReference>
<dbReference type="Proteomes" id="UP000606870">
    <property type="component" value="Unassembled WGS sequence"/>
</dbReference>
<dbReference type="PANTHER" id="PTHR33678:SF1">
    <property type="entry name" value="BLL1576 PROTEIN"/>
    <property type="match status" value="1"/>
</dbReference>
<feature type="non-terminal residue" evidence="3">
    <location>
        <position position="1"/>
    </location>
</feature>
<feature type="domain" description="Transposase IS66 central" evidence="1">
    <location>
        <begin position="2"/>
        <end position="163"/>
    </location>
</feature>
<proteinExistence type="predicted"/>
<dbReference type="Pfam" id="PF13817">
    <property type="entry name" value="DDE_Tnp_IS66_C"/>
    <property type="match status" value="1"/>
</dbReference>
<dbReference type="PANTHER" id="PTHR33678">
    <property type="entry name" value="BLL1576 PROTEIN"/>
    <property type="match status" value="1"/>
</dbReference>